<organism evidence="3">
    <name type="scientific">Guillardia theta</name>
    <name type="common">Cryptophyte</name>
    <name type="synonym">Cryptomonas phi</name>
    <dbReference type="NCBI Taxonomy" id="55529"/>
    <lineage>
        <taxon>Eukaryota</taxon>
        <taxon>Cryptophyceae</taxon>
        <taxon>Pyrenomonadales</taxon>
        <taxon>Geminigeraceae</taxon>
        <taxon>Guillardia</taxon>
    </lineage>
</organism>
<dbReference type="EMBL" id="HBKN01008048">
    <property type="protein sequence ID" value="CAE2266658.1"/>
    <property type="molecule type" value="Transcribed_RNA"/>
</dbReference>
<evidence type="ECO:0000313" key="2">
    <source>
        <dbReference type="EMBL" id="CAE2266658.1"/>
    </source>
</evidence>
<dbReference type="EMBL" id="HBKN01008059">
    <property type="protein sequence ID" value="CAE2266750.1"/>
    <property type="molecule type" value="Transcribed_RNA"/>
</dbReference>
<name>A0A6U5XAD9_GUITH</name>
<proteinExistence type="predicted"/>
<reference evidence="3" key="1">
    <citation type="submission" date="2021-01" db="EMBL/GenBank/DDBJ databases">
        <authorList>
            <person name="Corre E."/>
            <person name="Pelletier E."/>
            <person name="Niang G."/>
            <person name="Scheremetjew M."/>
            <person name="Finn R."/>
            <person name="Kale V."/>
            <person name="Holt S."/>
            <person name="Cochrane G."/>
            <person name="Meng A."/>
            <person name="Brown T."/>
            <person name="Cohen L."/>
        </authorList>
    </citation>
    <scope>NUCLEOTIDE SEQUENCE</scope>
    <source>
        <strain evidence="3">CCMP 2712</strain>
    </source>
</reference>
<evidence type="ECO:0008006" key="4">
    <source>
        <dbReference type="Google" id="ProtNLM"/>
    </source>
</evidence>
<feature type="chain" id="PRO_5036192287" description="Secreted protein" evidence="1">
    <location>
        <begin position="19"/>
        <end position="116"/>
    </location>
</feature>
<dbReference type="AlphaFoldDB" id="A0A6U5XAD9"/>
<evidence type="ECO:0000313" key="3">
    <source>
        <dbReference type="EMBL" id="CAE2266750.1"/>
    </source>
</evidence>
<feature type="signal peptide" evidence="1">
    <location>
        <begin position="1"/>
        <end position="18"/>
    </location>
</feature>
<sequence>MKICLLCMCLRWCIVANSLYMTGKSVHMPMKEKLPAEDTRHSTQLSRVQISNPQNLVQGRTDARWPMALGKQDCILMLSEQIFVHMEETANVECAFLHTILKNFVLPNRDQCSNSL</sequence>
<evidence type="ECO:0000256" key="1">
    <source>
        <dbReference type="SAM" id="SignalP"/>
    </source>
</evidence>
<accession>A0A6U5XAD9</accession>
<keyword evidence="1" id="KW-0732">Signal</keyword>
<gene>
    <name evidence="2" type="ORF">GTHE00462_LOCUS6356</name>
    <name evidence="3" type="ORF">GTHE00462_LOCUS6364</name>
</gene>
<protein>
    <recommendedName>
        <fullName evidence="4">Secreted protein</fullName>
    </recommendedName>
</protein>